<dbReference type="GO" id="GO:0006950">
    <property type="term" value="P:response to stress"/>
    <property type="evidence" value="ECO:0007669"/>
    <property type="project" value="UniProtKB-ARBA"/>
</dbReference>
<protein>
    <recommendedName>
        <fullName evidence="9">Heat shock protein 70</fullName>
    </recommendedName>
</protein>
<dbReference type="AlphaFoldDB" id="A0ABC8LV49"/>
<dbReference type="Gene3D" id="1.20.1270.10">
    <property type="match status" value="1"/>
</dbReference>
<comment type="similarity">
    <text evidence="1">Belongs to the heat shock protein 70 family.</text>
</comment>
<dbReference type="InterPro" id="IPR018181">
    <property type="entry name" value="Heat_shock_70_CS"/>
</dbReference>
<dbReference type="FunFam" id="3.30.420.40:FF:000465">
    <property type="entry name" value="Heat shock cognate 70 kDa protein 2"/>
    <property type="match status" value="1"/>
</dbReference>
<keyword evidence="2" id="KW-0547">Nucleotide-binding</keyword>
<evidence type="ECO:0000256" key="3">
    <source>
        <dbReference type="ARBA" id="ARBA00022840"/>
    </source>
</evidence>
<reference evidence="7 8" key="1">
    <citation type="submission" date="2022-03" db="EMBL/GenBank/DDBJ databases">
        <authorList>
            <person name="Macdonald S."/>
            <person name="Ahmed S."/>
            <person name="Newling K."/>
        </authorList>
    </citation>
    <scope>NUCLEOTIDE SEQUENCE [LARGE SCALE GENOMIC DNA]</scope>
</reference>
<evidence type="ECO:0000256" key="5">
    <source>
        <dbReference type="ARBA" id="ARBA00023186"/>
    </source>
</evidence>
<dbReference type="Pfam" id="PF00012">
    <property type="entry name" value="HSP70"/>
    <property type="match status" value="2"/>
</dbReference>
<dbReference type="Gene3D" id="3.90.640.10">
    <property type="entry name" value="Actin, Chain A, domain 4"/>
    <property type="match status" value="1"/>
</dbReference>
<dbReference type="EMBL" id="CAKOAT010741820">
    <property type="protein sequence ID" value="CAH8387303.1"/>
    <property type="molecule type" value="Genomic_DNA"/>
</dbReference>
<dbReference type="PROSITE" id="PS01036">
    <property type="entry name" value="HSP70_3"/>
    <property type="match status" value="1"/>
</dbReference>
<accession>A0ABC8LV49</accession>
<evidence type="ECO:0000313" key="8">
    <source>
        <dbReference type="Proteomes" id="UP001642260"/>
    </source>
</evidence>
<feature type="region of interest" description="Disordered" evidence="6">
    <location>
        <begin position="370"/>
        <end position="402"/>
    </location>
</feature>
<dbReference type="InterPro" id="IPR043129">
    <property type="entry name" value="ATPase_NBD"/>
</dbReference>
<keyword evidence="8" id="KW-1185">Reference proteome</keyword>
<dbReference type="PRINTS" id="PR00301">
    <property type="entry name" value="HEATSHOCK70"/>
</dbReference>
<dbReference type="FunFam" id="3.30.420.40:FF:000545">
    <property type="entry name" value="Endoplasmic reticulum chaperone BiP"/>
    <property type="match status" value="1"/>
</dbReference>
<name>A0ABC8LV49_ERUVS</name>
<keyword evidence="4" id="KW-0346">Stress response</keyword>
<dbReference type="InterPro" id="IPR029048">
    <property type="entry name" value="HSP70_C_sf"/>
</dbReference>
<dbReference type="InterPro" id="IPR013126">
    <property type="entry name" value="Hsp_70_fam"/>
</dbReference>
<dbReference type="SUPFAM" id="SSF100934">
    <property type="entry name" value="Heat shock protein 70kD (HSP70), C-terminal subdomain"/>
    <property type="match status" value="1"/>
</dbReference>
<dbReference type="PROSITE" id="PS00329">
    <property type="entry name" value="HSP70_2"/>
    <property type="match status" value="1"/>
</dbReference>
<evidence type="ECO:0000256" key="6">
    <source>
        <dbReference type="SAM" id="MobiDB-lite"/>
    </source>
</evidence>
<dbReference type="PANTHER" id="PTHR19375">
    <property type="entry name" value="HEAT SHOCK PROTEIN 70KDA"/>
    <property type="match status" value="1"/>
</dbReference>
<evidence type="ECO:0000256" key="2">
    <source>
        <dbReference type="ARBA" id="ARBA00022741"/>
    </source>
</evidence>
<comment type="caution">
    <text evidence="7">The sequence shown here is derived from an EMBL/GenBank/DDBJ whole genome shotgun (WGS) entry which is preliminary data.</text>
</comment>
<dbReference type="GO" id="GO:0005524">
    <property type="term" value="F:ATP binding"/>
    <property type="evidence" value="ECO:0007669"/>
    <property type="project" value="UniProtKB-KW"/>
</dbReference>
<dbReference type="FunFam" id="3.90.640.10:FF:000002">
    <property type="entry name" value="Heat shock 70 kDa"/>
    <property type="match status" value="1"/>
</dbReference>
<keyword evidence="3" id="KW-0067">ATP-binding</keyword>
<gene>
    <name evidence="7" type="ORF">ERUC_LOCUS39786</name>
</gene>
<feature type="compositionally biased region" description="Gly residues" evidence="6">
    <location>
        <begin position="371"/>
        <end position="381"/>
    </location>
</feature>
<keyword evidence="5" id="KW-0143">Chaperone</keyword>
<evidence type="ECO:0000256" key="1">
    <source>
        <dbReference type="ARBA" id="ARBA00007381"/>
    </source>
</evidence>
<dbReference type="FunFam" id="3.30.420.40:FF:000172">
    <property type="entry name" value="Heat shock 70 kDa protein"/>
    <property type="match status" value="1"/>
</dbReference>
<dbReference type="Gene3D" id="3.30.420.40">
    <property type="match status" value="2"/>
</dbReference>
<dbReference type="Proteomes" id="UP001642260">
    <property type="component" value="Unassembled WGS sequence"/>
</dbReference>
<organism evidence="7 8">
    <name type="scientific">Eruca vesicaria subsp. sativa</name>
    <name type="common">Garden rocket</name>
    <name type="synonym">Eruca sativa</name>
    <dbReference type="NCBI Taxonomy" id="29727"/>
    <lineage>
        <taxon>Eukaryota</taxon>
        <taxon>Viridiplantae</taxon>
        <taxon>Streptophyta</taxon>
        <taxon>Embryophyta</taxon>
        <taxon>Tracheophyta</taxon>
        <taxon>Spermatophyta</taxon>
        <taxon>Magnoliopsida</taxon>
        <taxon>eudicotyledons</taxon>
        <taxon>Gunneridae</taxon>
        <taxon>Pentapetalae</taxon>
        <taxon>rosids</taxon>
        <taxon>malvids</taxon>
        <taxon>Brassicales</taxon>
        <taxon>Brassicaceae</taxon>
        <taxon>Brassiceae</taxon>
        <taxon>Eruca</taxon>
    </lineage>
</organism>
<sequence length="402" mass="44381">MQVVIIWVYRNILAEYETYLGVTIKNAVVTVPAYFNDSQRQATKDAGVIAGLNVLRIINEPTAAAIAYGLDKKATSVGEKNVLIFDLGGGTFDVSLLTIEEGIFEVKATAGDTHLGGEDFDNRMVNHFVQEFKRKSKKDITGNPRALRRLRTACERAKRTLSSTAQTTIEIDSLYEGVDFYSALTRARFEELNMDLFRKCMEPVEKCLRDAKMDKSTVHDVVLVGGSTRIPKVQQLLQDFFNGKELCKSINPDEAVAYGAAVQGAILSGEGNEKKMVQEAEKYKSEDEEHKKKVEAKNALENYAYNMRNTIRDDKIGEKLPAADKKKIEDSVEEAIQWLDGNQTAEADEFEDKMKELESVCNPIIAKMYQGAGGEAGGPGGMDDDEAPPSTGGPGPKIEEVD</sequence>
<evidence type="ECO:0000313" key="7">
    <source>
        <dbReference type="EMBL" id="CAH8387303.1"/>
    </source>
</evidence>
<dbReference type="SUPFAM" id="SSF53067">
    <property type="entry name" value="Actin-like ATPase domain"/>
    <property type="match status" value="2"/>
</dbReference>
<proteinExistence type="inferred from homology"/>
<evidence type="ECO:0000256" key="4">
    <source>
        <dbReference type="ARBA" id="ARBA00023016"/>
    </source>
</evidence>
<dbReference type="FunFam" id="1.20.1270.10:FF:000028">
    <property type="entry name" value="Heat shock 70 kDa protein"/>
    <property type="match status" value="1"/>
</dbReference>
<evidence type="ECO:0008006" key="9">
    <source>
        <dbReference type="Google" id="ProtNLM"/>
    </source>
</evidence>